<evidence type="ECO:0000256" key="1">
    <source>
        <dbReference type="SAM" id="Phobius"/>
    </source>
</evidence>
<dbReference type="AlphaFoldDB" id="A0A2N0NER6"/>
<comment type="caution">
    <text evidence="2">The sequence shown here is derived from an EMBL/GenBank/DDBJ whole genome shotgun (WGS) entry which is preliminary data.</text>
</comment>
<accession>A0A2N0NER6</accession>
<keyword evidence="1" id="KW-0472">Membrane</keyword>
<name>A0A2N0NER6_9GLOM</name>
<dbReference type="Proteomes" id="UP000232722">
    <property type="component" value="Unassembled WGS sequence"/>
</dbReference>
<evidence type="ECO:0000313" key="2">
    <source>
        <dbReference type="EMBL" id="PKB93019.1"/>
    </source>
</evidence>
<protein>
    <submittedName>
        <fullName evidence="2">Uncharacterized protein</fullName>
    </submittedName>
</protein>
<keyword evidence="1" id="KW-1133">Transmembrane helix</keyword>
<feature type="transmembrane region" description="Helical" evidence="1">
    <location>
        <begin position="20"/>
        <end position="39"/>
    </location>
</feature>
<keyword evidence="1" id="KW-0812">Transmembrane</keyword>
<proteinExistence type="predicted"/>
<gene>
    <name evidence="2" type="ORF">RhiirA5_508101</name>
</gene>
<reference evidence="2 3" key="1">
    <citation type="submission" date="2016-04" db="EMBL/GenBank/DDBJ databases">
        <title>Genome analyses suggest a sexual origin of heterokaryosis in a supposedly ancient asexual fungus.</title>
        <authorList>
            <person name="Ropars J."/>
            <person name="Sedzielewska K."/>
            <person name="Noel J."/>
            <person name="Charron P."/>
            <person name="Farinelli L."/>
            <person name="Marton T."/>
            <person name="Kruger M."/>
            <person name="Pelin A."/>
            <person name="Brachmann A."/>
            <person name="Corradi N."/>
        </authorList>
    </citation>
    <scope>NUCLEOTIDE SEQUENCE [LARGE SCALE GENOMIC DNA]</scope>
    <source>
        <strain evidence="2 3">A5</strain>
    </source>
</reference>
<dbReference type="EMBL" id="LLXJ01009189">
    <property type="protein sequence ID" value="PKB93019.1"/>
    <property type="molecule type" value="Genomic_DNA"/>
</dbReference>
<evidence type="ECO:0000313" key="3">
    <source>
        <dbReference type="Proteomes" id="UP000232722"/>
    </source>
</evidence>
<organism evidence="2 3">
    <name type="scientific">Rhizophagus irregularis</name>
    <dbReference type="NCBI Taxonomy" id="588596"/>
    <lineage>
        <taxon>Eukaryota</taxon>
        <taxon>Fungi</taxon>
        <taxon>Fungi incertae sedis</taxon>
        <taxon>Mucoromycota</taxon>
        <taxon>Glomeromycotina</taxon>
        <taxon>Glomeromycetes</taxon>
        <taxon>Glomerales</taxon>
        <taxon>Glomeraceae</taxon>
        <taxon>Rhizophagus</taxon>
    </lineage>
</organism>
<sequence>MVILYKWSPIDHWTYKKKDQILVILYLIVSTCLNNFQLIKGRISFGQNGDIMF</sequence>
<reference evidence="2 3" key="2">
    <citation type="submission" date="2017-09" db="EMBL/GenBank/DDBJ databases">
        <title>Extensive intraspecific genome diversity in a model arbuscular mycorrhizal fungus.</title>
        <authorList>
            <person name="Chen E.C."/>
            <person name="Morin E."/>
            <person name="Beaudet D."/>
            <person name="Noel J."/>
            <person name="Ndikumana S."/>
            <person name="Charron P."/>
            <person name="St-Onge C."/>
            <person name="Giorgi J."/>
            <person name="Grigoriev I.V."/>
            <person name="Roux C."/>
            <person name="Martin F.M."/>
            <person name="Corradi N."/>
        </authorList>
    </citation>
    <scope>NUCLEOTIDE SEQUENCE [LARGE SCALE GENOMIC DNA]</scope>
    <source>
        <strain evidence="2 3">A5</strain>
    </source>
</reference>